<dbReference type="AlphaFoldDB" id="A0A8J7BYI1"/>
<name>A0A8J7BYI1_9CYAN</name>
<organism evidence="6 7">
    <name type="scientific">Iningainema tapete BLCC-T55</name>
    <dbReference type="NCBI Taxonomy" id="2748662"/>
    <lineage>
        <taxon>Bacteria</taxon>
        <taxon>Bacillati</taxon>
        <taxon>Cyanobacteriota</taxon>
        <taxon>Cyanophyceae</taxon>
        <taxon>Nostocales</taxon>
        <taxon>Scytonemataceae</taxon>
        <taxon>Iningainema tapete</taxon>
    </lineage>
</organism>
<sequence>MHPRKNIIEIFSTFLLLAGDRFAGWATDARLRRSIQNVIKQTPQEMQENFWVLFWYNRWQNLEAKIAKEHLIAYLQEACYWTAQRTAASFVSSQYKLSDCFQIAITSVDKVLKGFKPNQGHNLKNYASVIFGSAIRETLRQRQEVDICTDWGMLRKISQKRMIEALQASGLSTETISAYITAWNCFRSIYIPTQANTTRQLSRPDEQTWSAITQAYNTQSPEQIGAKTLEFWLQNCAKAARSYLYPNLTSINTPNGSDDSTNWLDNIPATEQDSLLNEIITQEEQQTRVERQSEINQLLKAAVSQLESSAQEILRLYYLEKLTQQQIAKQLQIQQYTVSRRLTKTRESLLQMLAKWSQDNLHISVTSDILKSTSAVMEEWLQAHYNSSSLPEERRKDSGE</sequence>
<dbReference type="PANTHER" id="PTHR30385:SF7">
    <property type="entry name" value="RNA POLYMERASE SIGMA FACTOR FLIA"/>
    <property type="match status" value="1"/>
</dbReference>
<gene>
    <name evidence="6" type="ORF">ICL16_27865</name>
</gene>
<dbReference type="InterPro" id="IPR013325">
    <property type="entry name" value="RNA_pol_sigma_r2"/>
</dbReference>
<dbReference type="GO" id="GO:0003677">
    <property type="term" value="F:DNA binding"/>
    <property type="evidence" value="ECO:0007669"/>
    <property type="project" value="UniProtKB-KW"/>
</dbReference>
<dbReference type="CDD" id="cd06171">
    <property type="entry name" value="Sigma70_r4"/>
    <property type="match status" value="1"/>
</dbReference>
<dbReference type="InterPro" id="IPR013324">
    <property type="entry name" value="RNA_pol_sigma_r3/r4-like"/>
</dbReference>
<keyword evidence="3" id="KW-0238">DNA-binding</keyword>
<protein>
    <submittedName>
        <fullName evidence="6">Sigma-70 family RNA polymerase sigma factor</fullName>
    </submittedName>
</protein>
<dbReference type="PANTHER" id="PTHR30385">
    <property type="entry name" value="SIGMA FACTOR F FLAGELLAR"/>
    <property type="match status" value="1"/>
</dbReference>
<evidence type="ECO:0000256" key="1">
    <source>
        <dbReference type="ARBA" id="ARBA00023015"/>
    </source>
</evidence>
<evidence type="ECO:0000313" key="7">
    <source>
        <dbReference type="Proteomes" id="UP000629098"/>
    </source>
</evidence>
<dbReference type="SUPFAM" id="SSF88946">
    <property type="entry name" value="Sigma2 domain of RNA polymerase sigma factors"/>
    <property type="match status" value="1"/>
</dbReference>
<keyword evidence="2" id="KW-0731">Sigma factor</keyword>
<accession>A0A8J7BYI1</accession>
<evidence type="ECO:0000256" key="3">
    <source>
        <dbReference type="ARBA" id="ARBA00023125"/>
    </source>
</evidence>
<dbReference type="GO" id="GO:0006352">
    <property type="term" value="P:DNA-templated transcription initiation"/>
    <property type="evidence" value="ECO:0007669"/>
    <property type="project" value="InterPro"/>
</dbReference>
<dbReference type="Proteomes" id="UP000629098">
    <property type="component" value="Unassembled WGS sequence"/>
</dbReference>
<proteinExistence type="predicted"/>
<reference evidence="6" key="1">
    <citation type="submission" date="2020-09" db="EMBL/GenBank/DDBJ databases">
        <title>Iningainema tapete sp. nov. (Scytonemataceae, Cyanobacteria) from greenhouses in central Florida (USA) produces two types of nodularin with biosynthetic potential for microcystin-LR and anabaenopeptins.</title>
        <authorList>
            <person name="Berthold D.E."/>
            <person name="Lefler F.W."/>
            <person name="Huang I.-S."/>
            <person name="Abdulla H."/>
            <person name="Zimba P.V."/>
            <person name="Laughinghouse H.D. IV."/>
        </authorList>
    </citation>
    <scope>NUCLEOTIDE SEQUENCE</scope>
    <source>
        <strain evidence="6">BLCCT55</strain>
    </source>
</reference>
<evidence type="ECO:0000256" key="4">
    <source>
        <dbReference type="ARBA" id="ARBA00023163"/>
    </source>
</evidence>
<dbReference type="GO" id="GO:0016987">
    <property type="term" value="F:sigma factor activity"/>
    <property type="evidence" value="ECO:0007669"/>
    <property type="project" value="UniProtKB-KW"/>
</dbReference>
<dbReference type="InterPro" id="IPR014284">
    <property type="entry name" value="RNA_pol_sigma-70_dom"/>
</dbReference>
<dbReference type="Pfam" id="PF04545">
    <property type="entry name" value="Sigma70_r4"/>
    <property type="match status" value="1"/>
</dbReference>
<dbReference type="EMBL" id="JACXAE010000085">
    <property type="protein sequence ID" value="MBD2775772.1"/>
    <property type="molecule type" value="Genomic_DNA"/>
</dbReference>
<comment type="caution">
    <text evidence="6">The sequence shown here is derived from an EMBL/GenBank/DDBJ whole genome shotgun (WGS) entry which is preliminary data.</text>
</comment>
<dbReference type="Gene3D" id="1.20.140.160">
    <property type="match status" value="1"/>
</dbReference>
<dbReference type="NCBIfam" id="TIGR02937">
    <property type="entry name" value="sigma70-ECF"/>
    <property type="match status" value="1"/>
</dbReference>
<keyword evidence="4" id="KW-0804">Transcription</keyword>
<dbReference type="RefSeq" id="WP_190834657.1">
    <property type="nucleotide sequence ID" value="NZ_CAWPPI010000085.1"/>
</dbReference>
<keyword evidence="7" id="KW-1185">Reference proteome</keyword>
<dbReference type="SUPFAM" id="SSF88659">
    <property type="entry name" value="Sigma3 and sigma4 domains of RNA polymerase sigma factors"/>
    <property type="match status" value="1"/>
</dbReference>
<evidence type="ECO:0000313" key="6">
    <source>
        <dbReference type="EMBL" id="MBD2775772.1"/>
    </source>
</evidence>
<feature type="domain" description="RNA polymerase sigma-70 region 4" evidence="5">
    <location>
        <begin position="304"/>
        <end position="349"/>
    </location>
</feature>
<evidence type="ECO:0000256" key="2">
    <source>
        <dbReference type="ARBA" id="ARBA00023082"/>
    </source>
</evidence>
<keyword evidence="1" id="KW-0805">Transcription regulation</keyword>
<evidence type="ECO:0000259" key="5">
    <source>
        <dbReference type="Pfam" id="PF04545"/>
    </source>
</evidence>
<dbReference type="InterPro" id="IPR007630">
    <property type="entry name" value="RNA_pol_sigma70_r4"/>
</dbReference>